<accession>A0A6M3LPG9</accession>
<proteinExistence type="predicted"/>
<dbReference type="AlphaFoldDB" id="A0A6M3LPG9"/>
<evidence type="ECO:0000256" key="1">
    <source>
        <dbReference type="SAM" id="Phobius"/>
    </source>
</evidence>
<name>A0A6M3LPG9_9ZZZZ</name>
<keyword evidence="1" id="KW-1133">Transmembrane helix</keyword>
<evidence type="ECO:0000313" key="2">
    <source>
        <dbReference type="EMBL" id="QJA97166.1"/>
    </source>
</evidence>
<protein>
    <submittedName>
        <fullName evidence="2">Uncharacterized protein</fullName>
    </submittedName>
</protein>
<sequence>MKDKNGKEISTKSIGCALIMLGGFFLFIALVLGVFLGGC</sequence>
<keyword evidence="1" id="KW-0472">Membrane</keyword>
<organism evidence="2">
    <name type="scientific">viral metagenome</name>
    <dbReference type="NCBI Taxonomy" id="1070528"/>
    <lineage>
        <taxon>unclassified sequences</taxon>
        <taxon>metagenomes</taxon>
        <taxon>organismal metagenomes</taxon>
    </lineage>
</organism>
<dbReference type="EMBL" id="MT143468">
    <property type="protein sequence ID" value="QJA97166.1"/>
    <property type="molecule type" value="Genomic_DNA"/>
</dbReference>
<reference evidence="2" key="1">
    <citation type="submission" date="2020-03" db="EMBL/GenBank/DDBJ databases">
        <title>The deep terrestrial virosphere.</title>
        <authorList>
            <person name="Holmfeldt K."/>
            <person name="Nilsson E."/>
            <person name="Simone D."/>
            <person name="Lopez-Fernandez M."/>
            <person name="Wu X."/>
            <person name="de Brujin I."/>
            <person name="Lundin D."/>
            <person name="Andersson A."/>
            <person name="Bertilsson S."/>
            <person name="Dopson M."/>
        </authorList>
    </citation>
    <scope>NUCLEOTIDE SEQUENCE</scope>
    <source>
        <strain evidence="2">MM415B06592</strain>
    </source>
</reference>
<gene>
    <name evidence="2" type="ORF">MM415B06592_0008</name>
</gene>
<keyword evidence="1" id="KW-0812">Transmembrane</keyword>
<feature type="transmembrane region" description="Helical" evidence="1">
    <location>
        <begin position="12"/>
        <end position="36"/>
    </location>
</feature>